<keyword evidence="3" id="KW-1185">Reference proteome</keyword>
<organism evidence="2 3">
    <name type="scientific">Vigna unguiculata</name>
    <name type="common">Cowpea</name>
    <dbReference type="NCBI Taxonomy" id="3917"/>
    <lineage>
        <taxon>Eukaryota</taxon>
        <taxon>Viridiplantae</taxon>
        <taxon>Streptophyta</taxon>
        <taxon>Embryophyta</taxon>
        <taxon>Tracheophyta</taxon>
        <taxon>Spermatophyta</taxon>
        <taxon>Magnoliopsida</taxon>
        <taxon>eudicotyledons</taxon>
        <taxon>Gunneridae</taxon>
        <taxon>Pentapetalae</taxon>
        <taxon>rosids</taxon>
        <taxon>fabids</taxon>
        <taxon>Fabales</taxon>
        <taxon>Fabaceae</taxon>
        <taxon>Papilionoideae</taxon>
        <taxon>50 kb inversion clade</taxon>
        <taxon>NPAAA clade</taxon>
        <taxon>indigoferoid/millettioid clade</taxon>
        <taxon>Phaseoleae</taxon>
        <taxon>Vigna</taxon>
    </lineage>
</organism>
<dbReference type="EMBL" id="CP039346">
    <property type="protein sequence ID" value="QCD85118.1"/>
    <property type="molecule type" value="Genomic_DNA"/>
</dbReference>
<name>A0A4D6L994_VIGUN</name>
<dbReference type="Proteomes" id="UP000501690">
    <property type="component" value="Linkage Group LG2"/>
</dbReference>
<protein>
    <submittedName>
        <fullName evidence="2">Uncharacterized protein</fullName>
    </submittedName>
</protein>
<proteinExistence type="predicted"/>
<evidence type="ECO:0000256" key="1">
    <source>
        <dbReference type="SAM" id="MobiDB-lite"/>
    </source>
</evidence>
<sequence>MASAQCHKTCEQTCQQKNQHTSFGQKVSGFFKGHHSHSNEVTHTTQCTSQTKVLSHSGHSTTKTETQCSCTKTQTNNKRGHKKGLVQNIKDRLSEHDGSSSSSSDSESDNENCRKRKARLKLSITEGQCV</sequence>
<feature type="compositionally biased region" description="Basic and acidic residues" evidence="1">
    <location>
        <begin position="89"/>
        <end position="98"/>
    </location>
</feature>
<evidence type="ECO:0000313" key="3">
    <source>
        <dbReference type="Proteomes" id="UP000501690"/>
    </source>
</evidence>
<accession>A0A4D6L994</accession>
<feature type="region of interest" description="Disordered" evidence="1">
    <location>
        <begin position="26"/>
        <end position="115"/>
    </location>
</feature>
<gene>
    <name evidence="2" type="ORF">DEO72_LG2g5477</name>
</gene>
<feature type="compositionally biased region" description="Polar residues" evidence="1">
    <location>
        <begin position="39"/>
        <end position="77"/>
    </location>
</feature>
<dbReference type="AlphaFoldDB" id="A0A4D6L994"/>
<reference evidence="2 3" key="1">
    <citation type="submission" date="2019-04" db="EMBL/GenBank/DDBJ databases">
        <title>An improved genome assembly and genetic linkage map for asparagus bean, Vigna unguiculata ssp. sesquipedialis.</title>
        <authorList>
            <person name="Xia Q."/>
            <person name="Zhang R."/>
            <person name="Dong Y."/>
        </authorList>
    </citation>
    <scope>NUCLEOTIDE SEQUENCE [LARGE SCALE GENOMIC DNA]</scope>
    <source>
        <tissue evidence="2">Leaf</tissue>
    </source>
</reference>
<evidence type="ECO:0000313" key="2">
    <source>
        <dbReference type="EMBL" id="QCD85118.1"/>
    </source>
</evidence>